<keyword evidence="3" id="KW-0998">Cell outer membrane</keyword>
<evidence type="ECO:0000256" key="5">
    <source>
        <dbReference type="SAM" id="SignalP"/>
    </source>
</evidence>
<proteinExistence type="predicted"/>
<dbReference type="AlphaFoldDB" id="A0A2I7SGJ2"/>
<dbReference type="Pfam" id="PF13620">
    <property type="entry name" value="CarboxypepD_reg"/>
    <property type="match status" value="1"/>
</dbReference>
<dbReference type="InterPro" id="IPR050330">
    <property type="entry name" value="Bact_OuterMem_StrucFunc"/>
</dbReference>
<gene>
    <name evidence="7" type="ORF">C1A40_05690</name>
</gene>
<dbReference type="Pfam" id="PF00691">
    <property type="entry name" value="OmpA"/>
    <property type="match status" value="1"/>
</dbReference>
<dbReference type="CDD" id="cd07185">
    <property type="entry name" value="OmpA_C-like"/>
    <property type="match status" value="1"/>
</dbReference>
<dbReference type="SUPFAM" id="SSF82171">
    <property type="entry name" value="DPP6 N-terminal domain-like"/>
    <property type="match status" value="1"/>
</dbReference>
<accession>A0A2I7SGJ2</accession>
<evidence type="ECO:0000256" key="1">
    <source>
        <dbReference type="ARBA" id="ARBA00004442"/>
    </source>
</evidence>
<reference evidence="8" key="1">
    <citation type="submission" date="2018-01" db="EMBL/GenBank/DDBJ databases">
        <title>Complete genome of Tamlana sp. UJ94.</title>
        <authorList>
            <person name="Jung J."/>
            <person name="Chung D."/>
            <person name="Bae S.S."/>
            <person name="Baek K."/>
        </authorList>
    </citation>
    <scope>NUCLEOTIDE SEQUENCE [LARGE SCALE GENOMIC DNA]</scope>
    <source>
        <strain evidence="8">UJ94</strain>
    </source>
</reference>
<dbReference type="Proteomes" id="UP000236592">
    <property type="component" value="Chromosome"/>
</dbReference>
<comment type="subcellular location">
    <subcellularLocation>
        <location evidence="1">Cell outer membrane</location>
    </subcellularLocation>
</comment>
<organism evidence="7 8">
    <name type="scientific">Pseudotamlana carrageenivorans</name>
    <dbReference type="NCBI Taxonomy" id="2069432"/>
    <lineage>
        <taxon>Bacteria</taxon>
        <taxon>Pseudomonadati</taxon>
        <taxon>Bacteroidota</taxon>
        <taxon>Flavobacteriia</taxon>
        <taxon>Flavobacteriales</taxon>
        <taxon>Flavobacteriaceae</taxon>
        <taxon>Pseudotamlana</taxon>
    </lineage>
</organism>
<name>A0A2I7SGJ2_9FLAO</name>
<feature type="chain" id="PRO_5014369521" description="OmpA-like domain-containing protein" evidence="5">
    <location>
        <begin position="19"/>
        <end position="524"/>
    </location>
</feature>
<dbReference type="SUPFAM" id="SSF49478">
    <property type="entry name" value="Cna protein B-type domain"/>
    <property type="match status" value="1"/>
</dbReference>
<dbReference type="PROSITE" id="PS51123">
    <property type="entry name" value="OMPA_2"/>
    <property type="match status" value="1"/>
</dbReference>
<evidence type="ECO:0000259" key="6">
    <source>
        <dbReference type="PROSITE" id="PS51123"/>
    </source>
</evidence>
<dbReference type="PRINTS" id="PR01021">
    <property type="entry name" value="OMPADOMAIN"/>
</dbReference>
<dbReference type="Gene3D" id="2.60.40.1120">
    <property type="entry name" value="Carboxypeptidase-like, regulatory domain"/>
    <property type="match status" value="1"/>
</dbReference>
<dbReference type="InterPro" id="IPR036737">
    <property type="entry name" value="OmpA-like_sf"/>
</dbReference>
<evidence type="ECO:0000313" key="7">
    <source>
        <dbReference type="EMBL" id="AUS04990.1"/>
    </source>
</evidence>
<dbReference type="GO" id="GO:0009279">
    <property type="term" value="C:cell outer membrane"/>
    <property type="evidence" value="ECO:0007669"/>
    <property type="project" value="UniProtKB-SubCell"/>
</dbReference>
<dbReference type="SUPFAM" id="SSF103088">
    <property type="entry name" value="OmpA-like"/>
    <property type="match status" value="1"/>
</dbReference>
<dbReference type="InterPro" id="IPR006664">
    <property type="entry name" value="OMP_bac"/>
</dbReference>
<dbReference type="PANTHER" id="PTHR30329">
    <property type="entry name" value="STATOR ELEMENT OF FLAGELLAR MOTOR COMPLEX"/>
    <property type="match status" value="1"/>
</dbReference>
<dbReference type="InterPro" id="IPR006665">
    <property type="entry name" value="OmpA-like"/>
</dbReference>
<evidence type="ECO:0000256" key="4">
    <source>
        <dbReference type="PROSITE-ProRule" id="PRU00473"/>
    </source>
</evidence>
<dbReference type="KEGG" id="taj:C1A40_05690"/>
<feature type="signal peptide" evidence="5">
    <location>
        <begin position="1"/>
        <end position="18"/>
    </location>
</feature>
<keyword evidence="2 4" id="KW-0472">Membrane</keyword>
<sequence>MKTTLCFLLFFVTQIVLSQDINNTATQNTDSSTYIGENGFHFEISPTYSNSEFSDIGSGFFRKKFIMVSAKRVGGLSKIDPNTNEAYKDLYCLDIDNHTGLISRPLSYSRILNTHFSEDQISFSKNEQTAYYTRSSNENSLEYKIYKSDLEENSNGNWINHITLSINKPGVSIETPFVNHAGDKLYFAANYPDGYGGFDLYVSDIKPDGTLDTPKNLGSKVNTAKDEKYPALSLEDNYLFFASKGHKNLGGYDLFRSKISNRGIKDPRNLGTTINTDDDDIAFFMANKSRGYMTSNKPNSIGSYDVYIVNIFEVTQSLTGTVLDAETKIKLPNAQLTLYDDDGLEISKTISAADGSYKFAVEPFTDYSITTVKDGFMSSQELFTSDKPLDKYVYKKDIPLQTIAPIIKDSKIMVENIYFDFDKWNIKEESYVTLNKVVKILNDNPDMKLSINAHTDNKGSDAYNLNLSKKRAQSTVAYLISKNIDKNRLESHGFGESQPIIDCKDHCSKEDLQANRRIEFVILN</sequence>
<dbReference type="RefSeq" id="WP_102995051.1">
    <property type="nucleotide sequence ID" value="NZ_CP025938.1"/>
</dbReference>
<dbReference type="EMBL" id="CP025938">
    <property type="protein sequence ID" value="AUS04990.1"/>
    <property type="molecule type" value="Genomic_DNA"/>
</dbReference>
<keyword evidence="8" id="KW-1185">Reference proteome</keyword>
<dbReference type="Gene3D" id="3.30.1330.60">
    <property type="entry name" value="OmpA-like domain"/>
    <property type="match status" value="1"/>
</dbReference>
<protein>
    <recommendedName>
        <fullName evidence="6">OmpA-like domain-containing protein</fullName>
    </recommendedName>
</protein>
<keyword evidence="5" id="KW-0732">Signal</keyword>
<feature type="domain" description="OmpA-like" evidence="6">
    <location>
        <begin position="408"/>
        <end position="524"/>
    </location>
</feature>
<dbReference type="OrthoDB" id="1403615at2"/>
<evidence type="ECO:0000256" key="3">
    <source>
        <dbReference type="ARBA" id="ARBA00023237"/>
    </source>
</evidence>
<evidence type="ECO:0000313" key="8">
    <source>
        <dbReference type="Proteomes" id="UP000236592"/>
    </source>
</evidence>
<dbReference type="PANTHER" id="PTHR30329:SF21">
    <property type="entry name" value="LIPOPROTEIN YIAD-RELATED"/>
    <property type="match status" value="1"/>
</dbReference>
<evidence type="ECO:0000256" key="2">
    <source>
        <dbReference type="ARBA" id="ARBA00023136"/>
    </source>
</evidence>